<organism evidence="2 3">
    <name type="scientific">Hydnum rufescens UP504</name>
    <dbReference type="NCBI Taxonomy" id="1448309"/>
    <lineage>
        <taxon>Eukaryota</taxon>
        <taxon>Fungi</taxon>
        <taxon>Dikarya</taxon>
        <taxon>Basidiomycota</taxon>
        <taxon>Agaricomycotina</taxon>
        <taxon>Agaricomycetes</taxon>
        <taxon>Cantharellales</taxon>
        <taxon>Hydnaceae</taxon>
        <taxon>Hydnum</taxon>
    </lineage>
</organism>
<comment type="caution">
    <text evidence="2">The sequence shown here is derived from an EMBL/GenBank/DDBJ whole genome shotgun (WGS) entry which is preliminary data.</text>
</comment>
<feature type="domain" description="CCL2-like lectin" evidence="1">
    <location>
        <begin position="6"/>
        <end position="128"/>
    </location>
</feature>
<name>A0A9P6B6X5_9AGAM</name>
<dbReference type="InterPro" id="IPR048746">
    <property type="entry name" value="CCL2-like_lectin"/>
</dbReference>
<dbReference type="Pfam" id="PF21595">
    <property type="entry name" value="CCL2-like"/>
    <property type="match status" value="1"/>
</dbReference>
<keyword evidence="3" id="KW-1185">Reference proteome</keyword>
<evidence type="ECO:0000313" key="3">
    <source>
        <dbReference type="Proteomes" id="UP000886523"/>
    </source>
</evidence>
<dbReference type="Gene3D" id="2.80.10.50">
    <property type="match status" value="1"/>
</dbReference>
<protein>
    <recommendedName>
        <fullName evidence="1">CCL2-like lectin domain-containing protein</fullName>
    </recommendedName>
</protein>
<dbReference type="EMBL" id="MU128932">
    <property type="protein sequence ID" value="KAF9517396.1"/>
    <property type="molecule type" value="Genomic_DNA"/>
</dbReference>
<dbReference type="Proteomes" id="UP000886523">
    <property type="component" value="Unassembled WGS sequence"/>
</dbReference>
<gene>
    <name evidence="2" type="ORF">BS47DRAFT_1339802</name>
</gene>
<reference evidence="2" key="1">
    <citation type="journal article" date="2020" name="Nat. Commun.">
        <title>Large-scale genome sequencing of mycorrhizal fungi provides insights into the early evolution of symbiotic traits.</title>
        <authorList>
            <person name="Miyauchi S."/>
            <person name="Kiss E."/>
            <person name="Kuo A."/>
            <person name="Drula E."/>
            <person name="Kohler A."/>
            <person name="Sanchez-Garcia M."/>
            <person name="Morin E."/>
            <person name="Andreopoulos B."/>
            <person name="Barry K.W."/>
            <person name="Bonito G."/>
            <person name="Buee M."/>
            <person name="Carver A."/>
            <person name="Chen C."/>
            <person name="Cichocki N."/>
            <person name="Clum A."/>
            <person name="Culley D."/>
            <person name="Crous P.W."/>
            <person name="Fauchery L."/>
            <person name="Girlanda M."/>
            <person name="Hayes R.D."/>
            <person name="Keri Z."/>
            <person name="LaButti K."/>
            <person name="Lipzen A."/>
            <person name="Lombard V."/>
            <person name="Magnuson J."/>
            <person name="Maillard F."/>
            <person name="Murat C."/>
            <person name="Nolan M."/>
            <person name="Ohm R.A."/>
            <person name="Pangilinan J."/>
            <person name="Pereira M.F."/>
            <person name="Perotto S."/>
            <person name="Peter M."/>
            <person name="Pfister S."/>
            <person name="Riley R."/>
            <person name="Sitrit Y."/>
            <person name="Stielow J.B."/>
            <person name="Szollosi G."/>
            <person name="Zifcakova L."/>
            <person name="Stursova M."/>
            <person name="Spatafora J.W."/>
            <person name="Tedersoo L."/>
            <person name="Vaario L.M."/>
            <person name="Yamada A."/>
            <person name="Yan M."/>
            <person name="Wang P."/>
            <person name="Xu J."/>
            <person name="Bruns T."/>
            <person name="Baldrian P."/>
            <person name="Vilgalys R."/>
            <person name="Dunand C."/>
            <person name="Henrissat B."/>
            <person name="Grigoriev I.V."/>
            <person name="Hibbett D."/>
            <person name="Nagy L.G."/>
            <person name="Martin F.M."/>
        </authorList>
    </citation>
    <scope>NUCLEOTIDE SEQUENCE</scope>
    <source>
        <strain evidence="2">UP504</strain>
    </source>
</reference>
<dbReference type="AlphaFoldDB" id="A0A9P6B6X5"/>
<feature type="non-terminal residue" evidence="2">
    <location>
        <position position="132"/>
    </location>
</feature>
<sequence length="132" mass="14314">MADIWTYVISSRVLSPDDEQLVVNYNGDGNDLTLEPLIRDEHGFIPGYQRWKINLADDITGTSTVVSVDEPNQQAVSNPARNAVIATTPATPQYWKISNSSQGIGGKHIEETGVNDIDPKFWGAGDANSGTP</sequence>
<accession>A0A9P6B6X5</accession>
<proteinExistence type="predicted"/>
<evidence type="ECO:0000313" key="2">
    <source>
        <dbReference type="EMBL" id="KAF9517396.1"/>
    </source>
</evidence>
<evidence type="ECO:0000259" key="1">
    <source>
        <dbReference type="Pfam" id="PF21595"/>
    </source>
</evidence>